<dbReference type="InterPro" id="IPR044855">
    <property type="entry name" value="CoA-Trfase_III_dom3_sf"/>
</dbReference>
<keyword evidence="2" id="KW-0808">Transferase</keyword>
<evidence type="ECO:0000256" key="2">
    <source>
        <dbReference type="ARBA" id="ARBA00022679"/>
    </source>
</evidence>
<feature type="domain" description="Luciferase-like" evidence="3">
    <location>
        <begin position="419"/>
        <end position="643"/>
    </location>
</feature>
<gene>
    <name evidence="6" type="ORF">SNEC2469_LOCUS2472</name>
</gene>
<dbReference type="InterPro" id="IPR019921">
    <property type="entry name" value="Lucif-like_OxRdtase_Rv2161c"/>
</dbReference>
<dbReference type="InterPro" id="IPR003673">
    <property type="entry name" value="CoA-Trfase_fam_III"/>
</dbReference>
<evidence type="ECO:0000256" key="1">
    <source>
        <dbReference type="ARBA" id="ARBA00008383"/>
    </source>
</evidence>
<evidence type="ECO:0000259" key="3">
    <source>
        <dbReference type="Pfam" id="PF00296"/>
    </source>
</evidence>
<comment type="caution">
    <text evidence="6">The sequence shown here is derived from an EMBL/GenBank/DDBJ whole genome shotgun (WGS) entry which is preliminary data.</text>
</comment>
<dbReference type="Gene3D" id="3.40.50.10540">
    <property type="entry name" value="Crotonobetainyl-coa:carnitine coa-transferase, domain 1"/>
    <property type="match status" value="1"/>
</dbReference>
<keyword evidence="7" id="KW-1185">Reference proteome</keyword>
<dbReference type="Pfam" id="PF02515">
    <property type="entry name" value="CoA_transf_3"/>
    <property type="match status" value="1"/>
</dbReference>
<dbReference type="SUPFAM" id="SSF53474">
    <property type="entry name" value="alpha/beta-Hydrolases"/>
    <property type="match status" value="2"/>
</dbReference>
<sequence length="1317" mass="143948">MQLINDEQWAQRCLDDGEFMQAARHWQGGLCLQIGEQHKALTLIDGQPRGGLADGVENVLVFAGAPGIWQKVLAAVPDRFQHDLMANISAGQGLSRSGDAVLHAQYYAAVMRAIELLRPATESVLAHANPVQGDFAEPVGRYVYLNLAGADYRVYFEEAGQGIPLLLQHTAGCHGSQWRHLFENTAITSRFRLIAYDLPFHGKSLPPQNLAWWTEEYQLRGDFLRSVPLALSAALQLDRPVFMGCSVGGLLALDLAHKHPQAFRAVIAVEGALQIEGSTAALGELWHPQVSNEYKARLMDGLMAPGSPVNLRKETSFVYASGWPPAFLGDLHYYMDEFDLCEVAGEIDTAQTAVHILSGEYDYSGTSELGQAAHAAIPGSTWSEMRSVGHFPMSENPEAFIEYLAPILDGVSLPIREMGADLGAIREFALAAESLGLTHLRVPDQVIRPDGGYVHESMTLLSYLAAITQKIELVPSVLVLPLRQTALVARQSAQLDVLSGGRLRLGVGIGINRDEYQAMGIDFHTRGARCDEQLELLHALWTQPAVDFKGRFHTVSNIGIEPRPLQQPIPVWIGARSIPSDRVVQRMGKWASGWFVLANPEEFEGVKRRVDAAAKAAGRDASAIGTEAGVAVAGPRQHEWRERVTRWHQMGLTHLCLRTLGGDLNVKDHLPTLERAMAELPANGVRLAYFERGKARADKPTLLFVHATGFHGRLWDYQAEAFPEYHSIALELRAHGRSENASFHDWSDFGVDQSEFIKALGLQHVVGIAHSMGAHTLLDAAAVTGVFDRLLLLDPTVAEPEAYNDSYEASFGDQLHPAAKRRNEFDSPEDMLARLSGKSSFPFFHPRILRDYCEYGLEATGHGNFRLCCPPELEARVYMTARTNGEVYDSIRSLDIPVTIVRAKLPAKDLHWSDCSHFIPMQRPDDVNKLLAEELQVYNGPYCGFLLAQAGARVIKVESLIGETLRGRGMAASSAYPFASLNANKESITLNIKSAQGQQLIKGLAAEVDVVLENFAPGTMARYGIGADVLRGINPKLIYASSTGYGNAPGPYRDFLGMDFTLQAMAGVMSITGEEGGPPLKTAAAFADFLAGTHLYAGIVSALFGRTQSGEGATVDISMQDCVVPTLSTALGSYYVAGEQQPRAGNRHPGKALAPYNVYPAADGHVAIICIREGHWRNLCAAMDNNVALQDPRFATMAERAANMDVVDDLVSDWTRRLSRAEILRITQEHGVICSPVNDLADVLDDPHLGARGTLEKRPHEAFGEISQFRTPLRFTDLEPMALQNAPALGESTDAVLQELLGLDADTLAELHKNEAI</sequence>
<evidence type="ECO:0000259" key="4">
    <source>
        <dbReference type="Pfam" id="PF00561"/>
    </source>
</evidence>
<proteinExistence type="inferred from homology"/>
<dbReference type="GO" id="GO:0008410">
    <property type="term" value="F:CoA-transferase activity"/>
    <property type="evidence" value="ECO:0007669"/>
    <property type="project" value="TreeGrafter"/>
</dbReference>
<dbReference type="GO" id="GO:0016705">
    <property type="term" value="F:oxidoreductase activity, acting on paired donors, with incorporation or reduction of molecular oxygen"/>
    <property type="evidence" value="ECO:0007669"/>
    <property type="project" value="InterPro"/>
</dbReference>
<dbReference type="Pfam" id="PF12697">
    <property type="entry name" value="Abhydrolase_6"/>
    <property type="match status" value="1"/>
</dbReference>
<dbReference type="InterPro" id="IPR036661">
    <property type="entry name" value="Luciferase-like_sf"/>
</dbReference>
<evidence type="ECO:0000313" key="7">
    <source>
        <dbReference type="Proteomes" id="UP000601435"/>
    </source>
</evidence>
<organism evidence="6 7">
    <name type="scientific">Symbiodinium necroappetens</name>
    <dbReference type="NCBI Taxonomy" id="1628268"/>
    <lineage>
        <taxon>Eukaryota</taxon>
        <taxon>Sar</taxon>
        <taxon>Alveolata</taxon>
        <taxon>Dinophyceae</taxon>
        <taxon>Suessiales</taxon>
        <taxon>Symbiodiniaceae</taxon>
        <taxon>Symbiodinium</taxon>
    </lineage>
</organism>
<dbReference type="Gene3D" id="3.20.20.30">
    <property type="entry name" value="Luciferase-like domain"/>
    <property type="match status" value="1"/>
</dbReference>
<protein>
    <submittedName>
        <fullName evidence="6">Uncharacterized protein</fullName>
    </submittedName>
</protein>
<dbReference type="InterPro" id="IPR000073">
    <property type="entry name" value="AB_hydrolase_1"/>
</dbReference>
<dbReference type="SUPFAM" id="SSF89796">
    <property type="entry name" value="CoA-transferase family III (CaiB/BaiF)"/>
    <property type="match status" value="1"/>
</dbReference>
<comment type="similarity">
    <text evidence="1">Belongs to the CoA-transferase III family.</text>
</comment>
<name>A0A812JXF7_9DINO</name>
<accession>A0A812JXF7</accession>
<feature type="domain" description="AB hydrolase-1" evidence="4">
    <location>
        <begin position="164"/>
        <end position="276"/>
    </location>
</feature>
<dbReference type="SUPFAM" id="SSF51679">
    <property type="entry name" value="Bacterial luciferase-like"/>
    <property type="match status" value="1"/>
</dbReference>
<evidence type="ECO:0000313" key="6">
    <source>
        <dbReference type="EMBL" id="CAE7215795.1"/>
    </source>
</evidence>
<dbReference type="Pfam" id="PF00296">
    <property type="entry name" value="Bac_luciferase"/>
    <property type="match status" value="1"/>
</dbReference>
<dbReference type="Pfam" id="PF00561">
    <property type="entry name" value="Abhydrolase_1"/>
    <property type="match status" value="1"/>
</dbReference>
<dbReference type="PANTHER" id="PTHR48207">
    <property type="entry name" value="SUCCINATE--HYDROXYMETHYLGLUTARATE COA-TRANSFERASE"/>
    <property type="match status" value="1"/>
</dbReference>
<dbReference type="EMBL" id="CAJNJA010006808">
    <property type="protein sequence ID" value="CAE7215795.1"/>
    <property type="molecule type" value="Genomic_DNA"/>
</dbReference>
<dbReference type="PANTHER" id="PTHR48207:SF3">
    <property type="entry name" value="SUCCINATE--HYDROXYMETHYLGLUTARATE COA-TRANSFERASE"/>
    <property type="match status" value="1"/>
</dbReference>
<dbReference type="Gene3D" id="3.30.1540.10">
    <property type="entry name" value="formyl-coa transferase, domain 3"/>
    <property type="match status" value="1"/>
</dbReference>
<evidence type="ECO:0000259" key="5">
    <source>
        <dbReference type="Pfam" id="PF12697"/>
    </source>
</evidence>
<dbReference type="InterPro" id="IPR023606">
    <property type="entry name" value="CoA-Trfase_III_dom_1_sf"/>
</dbReference>
<dbReference type="InterPro" id="IPR011251">
    <property type="entry name" value="Luciferase-like_dom"/>
</dbReference>
<dbReference type="InterPro" id="IPR029058">
    <property type="entry name" value="AB_hydrolase_fold"/>
</dbReference>
<reference evidence="6" key="1">
    <citation type="submission" date="2021-02" db="EMBL/GenBank/DDBJ databases">
        <authorList>
            <person name="Dougan E. K."/>
            <person name="Rhodes N."/>
            <person name="Thang M."/>
            <person name="Chan C."/>
        </authorList>
    </citation>
    <scope>NUCLEOTIDE SEQUENCE</scope>
</reference>
<dbReference type="Proteomes" id="UP000601435">
    <property type="component" value="Unassembled WGS sequence"/>
</dbReference>
<feature type="domain" description="AB hydrolase-1" evidence="5">
    <location>
        <begin position="702"/>
        <end position="928"/>
    </location>
</feature>
<dbReference type="Gene3D" id="3.40.50.1820">
    <property type="entry name" value="alpha/beta hydrolase"/>
    <property type="match status" value="2"/>
</dbReference>
<dbReference type="InterPro" id="IPR050483">
    <property type="entry name" value="CoA-transferase_III_domain"/>
</dbReference>
<dbReference type="NCBIfam" id="TIGR03619">
    <property type="entry name" value="F420_Rv2161c"/>
    <property type="match status" value="1"/>
</dbReference>
<dbReference type="OrthoDB" id="408373at2759"/>